<dbReference type="InterPro" id="IPR015590">
    <property type="entry name" value="Aldehyde_DH_dom"/>
</dbReference>
<gene>
    <name evidence="4" type="ORF">HNR40_001965</name>
</gene>
<dbReference type="PANTHER" id="PTHR43767">
    <property type="entry name" value="LONG-CHAIN-FATTY-ACID--COA LIGASE"/>
    <property type="match status" value="1"/>
</dbReference>
<dbReference type="InterPro" id="IPR050237">
    <property type="entry name" value="ATP-dep_AMP-bd_enzyme"/>
</dbReference>
<feature type="domain" description="AMP-dependent synthetase/ligase" evidence="3">
    <location>
        <begin position="32"/>
        <end position="236"/>
    </location>
</feature>
<dbReference type="Gene3D" id="3.40.50.12780">
    <property type="entry name" value="N-terminal domain of ligase-like"/>
    <property type="match status" value="1"/>
</dbReference>
<proteinExistence type="predicted"/>
<evidence type="ECO:0000256" key="1">
    <source>
        <dbReference type="ARBA" id="ARBA00023002"/>
    </source>
</evidence>
<dbReference type="InterPro" id="IPR016163">
    <property type="entry name" value="Ald_DH_C"/>
</dbReference>
<reference evidence="4 5" key="1">
    <citation type="submission" date="2020-08" db="EMBL/GenBank/DDBJ databases">
        <title>Genomic Encyclopedia of Type Strains, Phase IV (KMG-IV): sequencing the most valuable type-strain genomes for metagenomic binning, comparative biology and taxonomic classification.</title>
        <authorList>
            <person name="Goeker M."/>
        </authorList>
    </citation>
    <scope>NUCLEOTIDE SEQUENCE [LARGE SCALE GENOMIC DNA]</scope>
    <source>
        <strain evidence="4 5">DSM 45385</strain>
    </source>
</reference>
<accession>A0A7W7ZZ38</accession>
<evidence type="ECO:0000313" key="4">
    <source>
        <dbReference type="EMBL" id="MBB5076501.1"/>
    </source>
</evidence>
<dbReference type="AlphaFoldDB" id="A0A7W7ZZ38"/>
<dbReference type="Gene3D" id="3.40.605.10">
    <property type="entry name" value="Aldehyde Dehydrogenase, Chain A, domain 1"/>
    <property type="match status" value="1"/>
</dbReference>
<dbReference type="Proteomes" id="UP000568380">
    <property type="component" value="Unassembled WGS sequence"/>
</dbReference>
<feature type="domain" description="Aldehyde dehydrogenase" evidence="2">
    <location>
        <begin position="515"/>
        <end position="693"/>
    </location>
</feature>
<evidence type="ECO:0000259" key="2">
    <source>
        <dbReference type="Pfam" id="PF00171"/>
    </source>
</evidence>
<dbReference type="SUPFAM" id="SSF56801">
    <property type="entry name" value="Acetyl-CoA synthetase-like"/>
    <property type="match status" value="1"/>
</dbReference>
<dbReference type="InterPro" id="IPR016161">
    <property type="entry name" value="Ald_DH/histidinol_DH"/>
</dbReference>
<dbReference type="SUPFAM" id="SSF53720">
    <property type="entry name" value="ALDH-like"/>
    <property type="match status" value="1"/>
</dbReference>
<dbReference type="InterPro" id="IPR045851">
    <property type="entry name" value="AMP-bd_C_sf"/>
</dbReference>
<organism evidence="4 5">
    <name type="scientific">Nonomuraea endophytica</name>
    <dbReference type="NCBI Taxonomy" id="714136"/>
    <lineage>
        <taxon>Bacteria</taxon>
        <taxon>Bacillati</taxon>
        <taxon>Actinomycetota</taxon>
        <taxon>Actinomycetes</taxon>
        <taxon>Streptosporangiales</taxon>
        <taxon>Streptosporangiaceae</taxon>
        <taxon>Nonomuraea</taxon>
    </lineage>
</organism>
<keyword evidence="1" id="KW-0560">Oxidoreductase</keyword>
<dbReference type="Pfam" id="PF00171">
    <property type="entry name" value="Aldedh"/>
    <property type="match status" value="1"/>
</dbReference>
<dbReference type="PROSITE" id="PS00455">
    <property type="entry name" value="AMP_BINDING"/>
    <property type="match status" value="1"/>
</dbReference>
<dbReference type="Gene3D" id="3.40.309.10">
    <property type="entry name" value="Aldehyde Dehydrogenase, Chain A, domain 2"/>
    <property type="match status" value="1"/>
</dbReference>
<evidence type="ECO:0000259" key="3">
    <source>
        <dbReference type="Pfam" id="PF00501"/>
    </source>
</evidence>
<comment type="caution">
    <text evidence="4">The sequence shown here is derived from an EMBL/GenBank/DDBJ whole genome shotgun (WGS) entry which is preliminary data.</text>
</comment>
<evidence type="ECO:0000313" key="5">
    <source>
        <dbReference type="Proteomes" id="UP000568380"/>
    </source>
</evidence>
<dbReference type="Pfam" id="PF00501">
    <property type="entry name" value="AMP-binding"/>
    <property type="match status" value="1"/>
</dbReference>
<dbReference type="InterPro" id="IPR016162">
    <property type="entry name" value="Ald_DH_N"/>
</dbReference>
<dbReference type="Gene3D" id="3.30.300.30">
    <property type="match status" value="1"/>
</dbReference>
<dbReference type="InterPro" id="IPR000873">
    <property type="entry name" value="AMP-dep_synth/lig_dom"/>
</dbReference>
<dbReference type="CDD" id="cd04433">
    <property type="entry name" value="AFD_class_I"/>
    <property type="match status" value="1"/>
</dbReference>
<dbReference type="EMBL" id="JACHIN010000002">
    <property type="protein sequence ID" value="MBB5076501.1"/>
    <property type="molecule type" value="Genomic_DNA"/>
</dbReference>
<dbReference type="InterPro" id="IPR042099">
    <property type="entry name" value="ANL_N_sf"/>
</dbReference>
<name>A0A7W7ZZ38_9ACTN</name>
<sequence>MRTIELGRLVSTVQDPPVRSLDLNPWTGRRDALIAWSSGSTGHPKGIVRSGRSIIANTERTCARMAYTPEDVLLPLLPFSHQYGISLVLTWLMSDCSLLITPYGRLDRALRAGAEAGATSVDATPSTYHTILNLGERRPELLADLSRVRMWCVGGAPLDPTLSDRFLTEVGQPLLDGYGSTEAGNIALATPDNPNGCGRPLPGVDVTIVDDDGKELSAGQTGEVVVRSADLMEGYLPLEEAAAPLTELRTNDLGHVDAEGNLYVVGRKFAVHRLGHTIYPEAVERRAAAVLNRPVAVVPVEDERLGCRLVFFVADAGEPQPADWRARLTAQLPAHEGPNQVIVLDRIPVTARGKPDMAALRRLAATGGVQAPAGTSAMMPPEERVRGLRAVEEMLRDDPQPVIDILTEISLHRSVMDEIDASRATLAGAVEEILANGPARVRRLAAFMPSNVLLYSYVLYLLVPALFTERLTARPASVIADQLHRLHALLAPVHNLPIEVVEASQREFVTGQVASADVVIFTGTYKNAEQVRATLRDEQLFVFFGQGVNPFIVGPDAQVGRAVRDAMRVRLLNSGQDCYGPDVLYVHDSVKDSFVDGLTQAVKAAKYGSNTDPEADYGSLWYDTAVEASADYLRRNHEHIVAGGAIDFRTKRVEPTVLVRDWAPRVPIVEFFAPIFNVVGYSTAQQVSQHIDSPFFAERAMGAMVYDGEPGLVDTLRKRHTVAVNSTLIDVDNGNQPFGGHGVMAGYVMRYGKRWTGPALISQVVAEHLTTTPRLV</sequence>
<protein>
    <submittedName>
        <fullName evidence="4">Acyl-CoA reductase-like NAD-dependent aldehyde dehydrogenase</fullName>
    </submittedName>
</protein>
<dbReference type="GO" id="GO:0016620">
    <property type="term" value="F:oxidoreductase activity, acting on the aldehyde or oxo group of donors, NAD or NADP as acceptor"/>
    <property type="evidence" value="ECO:0007669"/>
    <property type="project" value="InterPro"/>
</dbReference>
<dbReference type="GO" id="GO:0016878">
    <property type="term" value="F:acid-thiol ligase activity"/>
    <property type="evidence" value="ECO:0007669"/>
    <property type="project" value="UniProtKB-ARBA"/>
</dbReference>
<dbReference type="PANTHER" id="PTHR43767:SF1">
    <property type="entry name" value="NONRIBOSOMAL PEPTIDE SYNTHASE PES1 (EUROFUNG)-RELATED"/>
    <property type="match status" value="1"/>
</dbReference>
<keyword evidence="5" id="KW-1185">Reference proteome</keyword>
<dbReference type="InterPro" id="IPR020845">
    <property type="entry name" value="AMP-binding_CS"/>
</dbReference>